<dbReference type="AlphaFoldDB" id="A0A846X5X0"/>
<comment type="caution">
    <text evidence="3">The sequence shown here is derived from an EMBL/GenBank/DDBJ whole genome shotgun (WGS) entry which is preliminary data.</text>
</comment>
<protein>
    <submittedName>
        <fullName evidence="3">Class II aldolase/adducin family protein</fullName>
    </submittedName>
</protein>
<dbReference type="PANTHER" id="PTHR10672">
    <property type="entry name" value="ADDUCIN"/>
    <property type="match status" value="1"/>
</dbReference>
<dbReference type="Gene3D" id="3.40.225.10">
    <property type="entry name" value="Class II aldolase/adducin N-terminal domain"/>
    <property type="match status" value="1"/>
</dbReference>
<sequence length="247" mass="27025">MGGWKPRATPPIGVDLTNEQALACAFRTLAHGGFSENMAGHITWADRGDGSLLINPWGLWWEEVSASDVCRVDADGVVIEGKWDVTPAYHIHTELHRRRPDARVVVHNHPYYVTLLAAVGVLPMIAHQTGSLYDGDLSLVSEYDGEVGDAELGRDLAERIGECNNVILASHGIITTAGTIELAVYRAASIDRFCRLAYDILLLGKDPLPIEKSIRVAMQKALVERAAGVYWAGAVRKLLRTDPDVLH</sequence>
<dbReference type="RefSeq" id="WP_068049854.1">
    <property type="nucleotide sequence ID" value="NZ_JAAXOO010000001.1"/>
</dbReference>
<evidence type="ECO:0000313" key="4">
    <source>
        <dbReference type="Proteomes" id="UP000565715"/>
    </source>
</evidence>
<comment type="similarity">
    <text evidence="1">Belongs to the aldolase class II family.</text>
</comment>
<evidence type="ECO:0000259" key="2">
    <source>
        <dbReference type="SMART" id="SM01007"/>
    </source>
</evidence>
<keyword evidence="4" id="KW-1185">Reference proteome</keyword>
<dbReference type="SUPFAM" id="SSF53639">
    <property type="entry name" value="AraD/HMP-PK domain-like"/>
    <property type="match status" value="1"/>
</dbReference>
<evidence type="ECO:0000256" key="1">
    <source>
        <dbReference type="ARBA" id="ARBA00037961"/>
    </source>
</evidence>
<dbReference type="PANTHER" id="PTHR10672:SF3">
    <property type="entry name" value="PROTEIN HU-LI TAI SHAO"/>
    <property type="match status" value="1"/>
</dbReference>
<dbReference type="GO" id="GO:0051015">
    <property type="term" value="F:actin filament binding"/>
    <property type="evidence" value="ECO:0007669"/>
    <property type="project" value="TreeGrafter"/>
</dbReference>
<gene>
    <name evidence="3" type="ORF">HGA13_00220</name>
</gene>
<name>A0A846X5X0_9NOCA</name>
<proteinExistence type="inferred from homology"/>
<evidence type="ECO:0000313" key="3">
    <source>
        <dbReference type="EMBL" id="NKY31501.1"/>
    </source>
</evidence>
<dbReference type="SMART" id="SM01007">
    <property type="entry name" value="Aldolase_II"/>
    <property type="match status" value="1"/>
</dbReference>
<dbReference type="InterPro" id="IPR036409">
    <property type="entry name" value="Aldolase_II/adducin_N_sf"/>
</dbReference>
<dbReference type="GO" id="GO:0005856">
    <property type="term" value="C:cytoskeleton"/>
    <property type="evidence" value="ECO:0007669"/>
    <property type="project" value="TreeGrafter"/>
</dbReference>
<reference evidence="3 4" key="1">
    <citation type="submission" date="2020-04" db="EMBL/GenBank/DDBJ databases">
        <title>MicrobeNet Type strains.</title>
        <authorList>
            <person name="Nicholson A.C."/>
        </authorList>
    </citation>
    <scope>NUCLEOTIDE SEQUENCE [LARGE SCALE GENOMIC DNA]</scope>
    <source>
        <strain evidence="3 4">DSM 45078</strain>
    </source>
</reference>
<dbReference type="InterPro" id="IPR001303">
    <property type="entry name" value="Aldolase_II/adducin_N"/>
</dbReference>
<dbReference type="EMBL" id="JAAXOO010000001">
    <property type="protein sequence ID" value="NKY31501.1"/>
    <property type="molecule type" value="Genomic_DNA"/>
</dbReference>
<feature type="domain" description="Class II aldolase/adducin N-terminal" evidence="2">
    <location>
        <begin position="20"/>
        <end position="198"/>
    </location>
</feature>
<dbReference type="Proteomes" id="UP000565715">
    <property type="component" value="Unassembled WGS sequence"/>
</dbReference>
<dbReference type="InterPro" id="IPR051017">
    <property type="entry name" value="Aldolase-II_Adducin_sf"/>
</dbReference>
<accession>A0A846X5X0</accession>
<organism evidence="3 4">
    <name type="scientific">Nocardia speluncae</name>
    <dbReference type="NCBI Taxonomy" id="419477"/>
    <lineage>
        <taxon>Bacteria</taxon>
        <taxon>Bacillati</taxon>
        <taxon>Actinomycetota</taxon>
        <taxon>Actinomycetes</taxon>
        <taxon>Mycobacteriales</taxon>
        <taxon>Nocardiaceae</taxon>
        <taxon>Nocardia</taxon>
    </lineage>
</organism>
<dbReference type="Pfam" id="PF00596">
    <property type="entry name" value="Aldolase_II"/>
    <property type="match status" value="1"/>
</dbReference>